<dbReference type="EC" id="2.4.-.-" evidence="3"/>
<gene>
    <name evidence="3" type="ORF">ACFO6Q_08420</name>
</gene>
<dbReference type="InterPro" id="IPR050194">
    <property type="entry name" value="Glycosyltransferase_grp1"/>
</dbReference>
<evidence type="ECO:0000313" key="4">
    <source>
        <dbReference type="Proteomes" id="UP001595886"/>
    </source>
</evidence>
<dbReference type="EMBL" id="JBHSHD010000007">
    <property type="protein sequence ID" value="MFC4820346.1"/>
    <property type="molecule type" value="Genomic_DNA"/>
</dbReference>
<keyword evidence="3" id="KW-0808">Transferase</keyword>
<evidence type="ECO:0000259" key="2">
    <source>
        <dbReference type="Pfam" id="PF13439"/>
    </source>
</evidence>
<accession>A0ABV9QTE4</accession>
<dbReference type="Gene3D" id="3.40.50.2000">
    <property type="entry name" value="Glycogen Phosphorylase B"/>
    <property type="match status" value="2"/>
</dbReference>
<evidence type="ECO:0000259" key="1">
    <source>
        <dbReference type="Pfam" id="PF00534"/>
    </source>
</evidence>
<dbReference type="InterPro" id="IPR028098">
    <property type="entry name" value="Glyco_trans_4-like_N"/>
</dbReference>
<dbReference type="Pfam" id="PF13439">
    <property type="entry name" value="Glyco_transf_4"/>
    <property type="match status" value="1"/>
</dbReference>
<keyword evidence="4" id="KW-1185">Reference proteome</keyword>
<sequence length="387" mass="43288">MNVLMLSDVYFPRVNGVSTSIRTFARELQRLGHAITIVAPAYGDAEQDGEFEILRLPAHGIFFDPEDRLIRAAALHRAADELARRRWDVIHVHTPFRAHRLGVMLRRRGTAPLVETYHTYFEPYARHYFPWLPAAPLRFVARSLSRRLCREVDHLIVPTRQMQEVLERYGIATPTTIIPTGIDLDEFRGGDGARFRRMHGIDAGRPTLVTVSRLAAEKNIGFLLEVARALLEEFPDLAFVVAGEGPDAERLQAKGRALGLENHLRFPGNLDRRTALLDCYRAGEVFVFASPTETQGLVLIEAMALGVPVVSTAVMGTETVLRQARGARVSAEDVRAFAGHVADLLRSPELRTRMAEAGRQDALAWSAPVLMRTTVELYERLAASRRA</sequence>
<comment type="caution">
    <text evidence="3">The sequence shown here is derived from an EMBL/GenBank/DDBJ whole genome shotgun (WGS) entry which is preliminary data.</text>
</comment>
<dbReference type="Pfam" id="PF00534">
    <property type="entry name" value="Glycos_transf_1"/>
    <property type="match status" value="1"/>
</dbReference>
<dbReference type="RefSeq" id="WP_380020189.1">
    <property type="nucleotide sequence ID" value="NZ_JBHSHD010000007.1"/>
</dbReference>
<name>A0ABV9QTE4_9GAMM</name>
<organism evidence="3 4">
    <name type="scientific">Dokdonella ginsengisoli</name>
    <dbReference type="NCBI Taxonomy" id="363846"/>
    <lineage>
        <taxon>Bacteria</taxon>
        <taxon>Pseudomonadati</taxon>
        <taxon>Pseudomonadota</taxon>
        <taxon>Gammaproteobacteria</taxon>
        <taxon>Lysobacterales</taxon>
        <taxon>Rhodanobacteraceae</taxon>
        <taxon>Dokdonella</taxon>
    </lineage>
</organism>
<dbReference type="Proteomes" id="UP001595886">
    <property type="component" value="Unassembled WGS sequence"/>
</dbReference>
<feature type="domain" description="Glycosyl transferase family 1" evidence="1">
    <location>
        <begin position="195"/>
        <end position="360"/>
    </location>
</feature>
<reference evidence="4" key="1">
    <citation type="journal article" date="2019" name="Int. J. Syst. Evol. Microbiol.">
        <title>The Global Catalogue of Microorganisms (GCM) 10K type strain sequencing project: providing services to taxonomists for standard genome sequencing and annotation.</title>
        <authorList>
            <consortium name="The Broad Institute Genomics Platform"/>
            <consortium name="The Broad Institute Genome Sequencing Center for Infectious Disease"/>
            <person name="Wu L."/>
            <person name="Ma J."/>
        </authorList>
    </citation>
    <scope>NUCLEOTIDE SEQUENCE [LARGE SCALE GENOMIC DNA]</scope>
    <source>
        <strain evidence="4">CCUG 30340</strain>
    </source>
</reference>
<feature type="domain" description="Glycosyltransferase subfamily 4-like N-terminal" evidence="2">
    <location>
        <begin position="14"/>
        <end position="185"/>
    </location>
</feature>
<keyword evidence="3" id="KW-0328">Glycosyltransferase</keyword>
<dbReference type="SUPFAM" id="SSF53756">
    <property type="entry name" value="UDP-Glycosyltransferase/glycogen phosphorylase"/>
    <property type="match status" value="1"/>
</dbReference>
<dbReference type="InterPro" id="IPR001296">
    <property type="entry name" value="Glyco_trans_1"/>
</dbReference>
<dbReference type="PANTHER" id="PTHR45947">
    <property type="entry name" value="SULFOQUINOVOSYL TRANSFERASE SQD2"/>
    <property type="match status" value="1"/>
</dbReference>
<dbReference type="PANTHER" id="PTHR45947:SF3">
    <property type="entry name" value="SULFOQUINOVOSYL TRANSFERASE SQD2"/>
    <property type="match status" value="1"/>
</dbReference>
<evidence type="ECO:0000313" key="3">
    <source>
        <dbReference type="EMBL" id="MFC4820346.1"/>
    </source>
</evidence>
<proteinExistence type="predicted"/>
<protein>
    <submittedName>
        <fullName evidence="3">Glycosyltransferase</fullName>
        <ecNumber evidence="3">2.4.-.-</ecNumber>
    </submittedName>
</protein>
<dbReference type="GO" id="GO:0016757">
    <property type="term" value="F:glycosyltransferase activity"/>
    <property type="evidence" value="ECO:0007669"/>
    <property type="project" value="UniProtKB-KW"/>
</dbReference>